<evidence type="ECO:0000256" key="3">
    <source>
        <dbReference type="ARBA" id="ARBA00022448"/>
    </source>
</evidence>
<sequence>MAPGPEFRVARVLLIVCAVPVAGQVLAADSQVATQDEIVVVANKQARSVRDVAANVTVIDRATLDAQLAVSTADLFRYTPGVDVEDDGTRFGGEGINIRGIGGNRVAILVDGVPLADQFKVGTFSNATRDFLNAGLTQRAEILHGPASALYGSSAIGGVLAVATPDPADIAADNSAGADLQLMHQGADNSVHGVVALNRNDHGLLLALSHRDGNEEPSAAVPDVLDTRDFQRRTILAKYVFDSARSGTWRLNAITQDAAVDSDLRSFLGTGRYRSTTALRGDDHYRMRLVSAAWEFGDSAGWLDDGVLRTYMQAARTRQRTLDERGNAGRPVSIDRYFEFEQTIRGIELNLHRALTVGRSEHRVGAGMEFRLRYSEEFRDGRETGLMDGVSSNVILGEVFPLRDFPRSETQEFGAFIEDSIDFGKVTVIAGVRIDHYELGPQDDPMYAQSYPFAEPVSVTESDLSPKLALTYHHGERTDLYLQYTEGFRAPPYEDANIGLEVPFFNYRAVPNPDLKSEHSQGFELGFRWTGERLRLHGAAFRTKYTDFIESRVRIGTDLESGRVLFQARNLASAVIEGVEAGWQWQLTGALRDVVIDGSVYRARGENRDNHQPLESVGPATAVLGIGWQSADGTRMVRLQGVAAESWDQRDETTAVVFKPPGYAVVDLYLSQALGQHLTLRASVKNLGNKTWWNWSGVRGLGEDDVLVPHLAQPGRTVSFGIHMNW</sequence>
<evidence type="ECO:0000256" key="7">
    <source>
        <dbReference type="ARBA" id="ARBA00023077"/>
    </source>
</evidence>
<evidence type="ECO:0000256" key="13">
    <source>
        <dbReference type="SAM" id="SignalP"/>
    </source>
</evidence>
<evidence type="ECO:0000256" key="5">
    <source>
        <dbReference type="ARBA" id="ARBA00022692"/>
    </source>
</evidence>
<evidence type="ECO:0000256" key="1">
    <source>
        <dbReference type="ARBA" id="ARBA00004571"/>
    </source>
</evidence>
<protein>
    <recommendedName>
        <fullName evidence="18">TonB-dependent receptor</fullName>
    </recommendedName>
</protein>
<dbReference type="InterPro" id="IPR039426">
    <property type="entry name" value="TonB-dep_rcpt-like"/>
</dbReference>
<dbReference type="AlphaFoldDB" id="A0A193LDZ1"/>
<name>A0A193LDZ1_9GAMM</name>
<dbReference type="InterPro" id="IPR011276">
    <property type="entry name" value="TonB_haem/Hb_rcpt"/>
</dbReference>
<dbReference type="InterPro" id="IPR012910">
    <property type="entry name" value="Plug_dom"/>
</dbReference>
<feature type="chain" id="PRO_5008260108" description="TonB-dependent receptor" evidence="13">
    <location>
        <begin position="28"/>
        <end position="726"/>
    </location>
</feature>
<dbReference type="InterPro" id="IPR037066">
    <property type="entry name" value="Plug_dom_sf"/>
</dbReference>
<feature type="domain" description="TonB-dependent receptor plug" evidence="15">
    <location>
        <begin position="49"/>
        <end position="159"/>
    </location>
</feature>
<dbReference type="EMBL" id="CP016268">
    <property type="protein sequence ID" value="ANO50727.1"/>
    <property type="molecule type" value="Genomic_DNA"/>
</dbReference>
<feature type="domain" description="TonB-dependent receptor-like beta-barrel" evidence="14">
    <location>
        <begin position="255"/>
        <end position="687"/>
    </location>
</feature>
<comment type="similarity">
    <text evidence="2">Belongs to the TonB-dependent receptor family. Hemoglobin/haptoglobin binding protein subfamily.</text>
</comment>
<keyword evidence="6 13" id="KW-0732">Signal</keyword>
<evidence type="ECO:0000313" key="16">
    <source>
        <dbReference type="EMBL" id="ANO50727.1"/>
    </source>
</evidence>
<dbReference type="InterPro" id="IPR000531">
    <property type="entry name" value="Beta-barrel_TonB"/>
</dbReference>
<accession>A0A193LDZ1</accession>
<dbReference type="PROSITE" id="PS52016">
    <property type="entry name" value="TONB_DEPENDENT_REC_3"/>
    <property type="match status" value="1"/>
</dbReference>
<dbReference type="GO" id="GO:0015232">
    <property type="term" value="F:heme transmembrane transporter activity"/>
    <property type="evidence" value="ECO:0007669"/>
    <property type="project" value="InterPro"/>
</dbReference>
<keyword evidence="10 11" id="KW-0998">Cell outer membrane</keyword>
<evidence type="ECO:0000256" key="8">
    <source>
        <dbReference type="ARBA" id="ARBA00023136"/>
    </source>
</evidence>
<proteinExistence type="inferred from homology"/>
<dbReference type="NCBIfam" id="TIGR01785">
    <property type="entry name" value="TonB-hemin"/>
    <property type="match status" value="1"/>
</dbReference>
<dbReference type="GO" id="GO:0015344">
    <property type="term" value="F:siderophore uptake transmembrane transporter activity"/>
    <property type="evidence" value="ECO:0007669"/>
    <property type="project" value="TreeGrafter"/>
</dbReference>
<dbReference type="PANTHER" id="PTHR30069:SF29">
    <property type="entry name" value="HEMOGLOBIN AND HEMOGLOBIN-HAPTOGLOBIN-BINDING PROTEIN 1-RELATED"/>
    <property type="match status" value="1"/>
</dbReference>
<dbReference type="SUPFAM" id="SSF56935">
    <property type="entry name" value="Porins"/>
    <property type="match status" value="1"/>
</dbReference>
<keyword evidence="3 11" id="KW-0813">Transport</keyword>
<feature type="signal peptide" evidence="13">
    <location>
        <begin position="1"/>
        <end position="27"/>
    </location>
</feature>
<dbReference type="RefSeq" id="WP_068613900.1">
    <property type="nucleotide sequence ID" value="NZ_CP016268.1"/>
</dbReference>
<dbReference type="PANTHER" id="PTHR30069">
    <property type="entry name" value="TONB-DEPENDENT OUTER MEMBRANE RECEPTOR"/>
    <property type="match status" value="1"/>
</dbReference>
<keyword evidence="5 11" id="KW-0812">Transmembrane</keyword>
<dbReference type="Proteomes" id="UP000092695">
    <property type="component" value="Chromosome"/>
</dbReference>
<comment type="subcellular location">
    <subcellularLocation>
        <location evidence="1 11">Cell outer membrane</location>
        <topology evidence="1 11">Multi-pass membrane protein</topology>
    </subcellularLocation>
</comment>
<dbReference type="STRING" id="1548547.BA177_05465"/>
<evidence type="ECO:0000256" key="2">
    <source>
        <dbReference type="ARBA" id="ARBA00008143"/>
    </source>
</evidence>
<dbReference type="GO" id="GO:0044718">
    <property type="term" value="P:siderophore transmembrane transport"/>
    <property type="evidence" value="ECO:0007669"/>
    <property type="project" value="TreeGrafter"/>
</dbReference>
<evidence type="ECO:0000256" key="10">
    <source>
        <dbReference type="ARBA" id="ARBA00023237"/>
    </source>
</evidence>
<evidence type="ECO:0000256" key="12">
    <source>
        <dbReference type="RuleBase" id="RU003357"/>
    </source>
</evidence>
<keyword evidence="9" id="KW-0675">Receptor</keyword>
<evidence type="ECO:0000256" key="11">
    <source>
        <dbReference type="PROSITE-ProRule" id="PRU01360"/>
    </source>
</evidence>
<keyword evidence="7 12" id="KW-0798">TonB box</keyword>
<evidence type="ECO:0000259" key="14">
    <source>
        <dbReference type="Pfam" id="PF00593"/>
    </source>
</evidence>
<dbReference type="Pfam" id="PF00593">
    <property type="entry name" value="TonB_dep_Rec_b-barrel"/>
    <property type="match status" value="1"/>
</dbReference>
<keyword evidence="4 11" id="KW-1134">Transmembrane beta strand</keyword>
<dbReference type="Gene3D" id="2.170.130.10">
    <property type="entry name" value="TonB-dependent receptor, plug domain"/>
    <property type="match status" value="1"/>
</dbReference>
<dbReference type="KEGG" id="woc:BA177_05465"/>
<evidence type="ECO:0000256" key="9">
    <source>
        <dbReference type="ARBA" id="ARBA00023170"/>
    </source>
</evidence>
<dbReference type="CDD" id="cd01347">
    <property type="entry name" value="ligand_gated_channel"/>
    <property type="match status" value="1"/>
</dbReference>
<reference evidence="16 17" key="1">
    <citation type="submission" date="2016-06" db="EMBL/GenBank/DDBJ databases">
        <title>Complete genome sequence of a deep-branching marine Gamma Proteobacterium Woeseia oceani type strain XK5.</title>
        <authorList>
            <person name="Mu D."/>
            <person name="Du Z."/>
        </authorList>
    </citation>
    <scope>NUCLEOTIDE SEQUENCE [LARGE SCALE GENOMIC DNA]</scope>
    <source>
        <strain evidence="16 17">XK5</strain>
    </source>
</reference>
<keyword evidence="8 11" id="KW-0472">Membrane</keyword>
<organism evidence="16 17">
    <name type="scientific">Woeseia oceani</name>
    <dbReference type="NCBI Taxonomy" id="1548547"/>
    <lineage>
        <taxon>Bacteria</taxon>
        <taxon>Pseudomonadati</taxon>
        <taxon>Pseudomonadota</taxon>
        <taxon>Gammaproteobacteria</taxon>
        <taxon>Woeseiales</taxon>
        <taxon>Woeseiaceae</taxon>
        <taxon>Woeseia</taxon>
    </lineage>
</organism>
<keyword evidence="17" id="KW-1185">Reference proteome</keyword>
<dbReference type="Pfam" id="PF07715">
    <property type="entry name" value="Plug"/>
    <property type="match status" value="1"/>
</dbReference>
<dbReference type="InterPro" id="IPR036942">
    <property type="entry name" value="Beta-barrel_TonB_sf"/>
</dbReference>
<evidence type="ECO:0008006" key="18">
    <source>
        <dbReference type="Google" id="ProtNLM"/>
    </source>
</evidence>
<evidence type="ECO:0000313" key="17">
    <source>
        <dbReference type="Proteomes" id="UP000092695"/>
    </source>
</evidence>
<gene>
    <name evidence="16" type="ORF">BA177_05465</name>
</gene>
<dbReference type="Gene3D" id="2.40.170.20">
    <property type="entry name" value="TonB-dependent receptor, beta-barrel domain"/>
    <property type="match status" value="1"/>
</dbReference>
<evidence type="ECO:0000256" key="6">
    <source>
        <dbReference type="ARBA" id="ARBA00022729"/>
    </source>
</evidence>
<evidence type="ECO:0000256" key="4">
    <source>
        <dbReference type="ARBA" id="ARBA00022452"/>
    </source>
</evidence>
<evidence type="ECO:0000259" key="15">
    <source>
        <dbReference type="Pfam" id="PF07715"/>
    </source>
</evidence>
<dbReference type="GO" id="GO:0009279">
    <property type="term" value="C:cell outer membrane"/>
    <property type="evidence" value="ECO:0007669"/>
    <property type="project" value="UniProtKB-SubCell"/>
</dbReference>